<evidence type="ECO:0000256" key="6">
    <source>
        <dbReference type="ARBA" id="ARBA00047321"/>
    </source>
</evidence>
<dbReference type="InterPro" id="IPR050281">
    <property type="entry name" value="Flavin_monoamine_oxidase"/>
</dbReference>
<dbReference type="PRINTS" id="PR00420">
    <property type="entry name" value="RNGMNOXGNASE"/>
</dbReference>
<evidence type="ECO:0000256" key="5">
    <source>
        <dbReference type="ARBA" id="ARBA00023070"/>
    </source>
</evidence>
<dbReference type="AlphaFoldDB" id="Q1QQJ5"/>
<reference evidence="8 9" key="1">
    <citation type="submission" date="2006-03" db="EMBL/GenBank/DDBJ databases">
        <title>Complete sequence of chromosome of Nitrobacter hamburgensis X14.</title>
        <authorList>
            <consortium name="US DOE Joint Genome Institute"/>
            <person name="Copeland A."/>
            <person name="Lucas S."/>
            <person name="Lapidus A."/>
            <person name="Barry K."/>
            <person name="Detter J.C."/>
            <person name="Glavina del Rio T."/>
            <person name="Hammon N."/>
            <person name="Israni S."/>
            <person name="Dalin E."/>
            <person name="Tice H."/>
            <person name="Pitluck S."/>
            <person name="Chain P."/>
            <person name="Malfatti S."/>
            <person name="Shin M."/>
            <person name="Vergez L."/>
            <person name="Schmutz J."/>
            <person name="Larimer F."/>
            <person name="Land M."/>
            <person name="Hauser L."/>
            <person name="Kyrpides N."/>
            <person name="Ivanova N."/>
            <person name="Ward B."/>
            <person name="Arp D."/>
            <person name="Klotz M."/>
            <person name="Stein L."/>
            <person name="O'Mullan G."/>
            <person name="Starkenburg S."/>
            <person name="Sayavedra L."/>
            <person name="Poret-Peterson A.T."/>
            <person name="Gentry M.E."/>
            <person name="Bruce D."/>
            <person name="Richardson P."/>
        </authorList>
    </citation>
    <scope>NUCLEOTIDE SEQUENCE [LARGE SCALE GENOMIC DNA]</scope>
    <source>
        <strain evidence="9">DSM 10229 / NCIMB 13809 / X14</strain>
    </source>
</reference>
<dbReference type="STRING" id="323097.Nham_0613"/>
<sequence>MPHNLPSTVDVAIVGAGAAGLGAANALKDSDLSIIVLEARDRVGGRAHTIVPTPGIVFDLGCGWLHSADRNSFVGIAGRLGFEIDKTRPPWHEQSFDAGFPITEREDFMAALDAFDGRMEEAAESDTDKAASLYLAPGNRWNPMIDAISTYVNGCELDSVSVHDVDAYEDTGINWRVRRGYGALIAAYGRPCPLALNTRVWRIDHSGRRIRIETSKGTLTAAQAIVTVPTNLIANQTIRFHPELPAKVDAAAGLPLGIDDKVMLALDDPESTFPKDGNLRGATMQTKMGTYHLRPFGQPCIEGFFGGSFARELEDAGDGALAAQAIDEIVALLGSTYRSKLKPLAESRWARDPFAQGAYSHALPGHAGERAALAAPVDGRLFFAGEATSPHFFSTAHGARDSGERVAREVMDAVRLPKR</sequence>
<evidence type="ECO:0000313" key="9">
    <source>
        <dbReference type="Proteomes" id="UP000001953"/>
    </source>
</evidence>
<gene>
    <name evidence="8" type="ordered locus">Nham_0613</name>
</gene>
<dbReference type="PANTHER" id="PTHR10742">
    <property type="entry name" value="FLAVIN MONOAMINE OXIDASE"/>
    <property type="match status" value="1"/>
</dbReference>
<dbReference type="PANTHER" id="PTHR10742:SF410">
    <property type="entry name" value="LYSINE-SPECIFIC HISTONE DEMETHYLASE 2"/>
    <property type="match status" value="1"/>
</dbReference>
<comment type="similarity">
    <text evidence="2">Belongs to the tryptophan 2-monooxygenase family.</text>
</comment>
<dbReference type="EC" id="1.13.12.3" evidence="3"/>
<dbReference type="SUPFAM" id="SSF51905">
    <property type="entry name" value="FAD/NAD(P)-binding domain"/>
    <property type="match status" value="1"/>
</dbReference>
<evidence type="ECO:0000256" key="4">
    <source>
        <dbReference type="ARBA" id="ARBA00017871"/>
    </source>
</evidence>
<name>Q1QQJ5_NITHX</name>
<evidence type="ECO:0000256" key="3">
    <source>
        <dbReference type="ARBA" id="ARBA00012535"/>
    </source>
</evidence>
<dbReference type="InterPro" id="IPR036188">
    <property type="entry name" value="FAD/NAD-bd_sf"/>
</dbReference>
<dbReference type="SUPFAM" id="SSF54373">
    <property type="entry name" value="FAD-linked reductases, C-terminal domain"/>
    <property type="match status" value="1"/>
</dbReference>
<feature type="domain" description="Amine oxidase" evidence="7">
    <location>
        <begin position="19"/>
        <end position="411"/>
    </location>
</feature>
<dbReference type="OrthoDB" id="337830at2"/>
<dbReference type="GO" id="GO:0050361">
    <property type="term" value="F:tryptophan 2-monooxygenase activity"/>
    <property type="evidence" value="ECO:0007669"/>
    <property type="project" value="UniProtKB-EC"/>
</dbReference>
<dbReference type="Proteomes" id="UP000001953">
    <property type="component" value="Chromosome"/>
</dbReference>
<evidence type="ECO:0000256" key="1">
    <source>
        <dbReference type="ARBA" id="ARBA00004814"/>
    </source>
</evidence>
<accession>Q1QQJ5</accession>
<dbReference type="EMBL" id="CP000319">
    <property type="protein sequence ID" value="ABE61502.1"/>
    <property type="molecule type" value="Genomic_DNA"/>
</dbReference>
<keyword evidence="9" id="KW-1185">Reference proteome</keyword>
<evidence type="ECO:0000256" key="2">
    <source>
        <dbReference type="ARBA" id="ARBA00005833"/>
    </source>
</evidence>
<dbReference type="Pfam" id="PF01593">
    <property type="entry name" value="Amino_oxidase"/>
    <property type="match status" value="1"/>
</dbReference>
<dbReference type="InterPro" id="IPR002937">
    <property type="entry name" value="Amino_oxidase"/>
</dbReference>
<evidence type="ECO:0000259" key="7">
    <source>
        <dbReference type="Pfam" id="PF01593"/>
    </source>
</evidence>
<comment type="pathway">
    <text evidence="1">Plant hormone metabolism; auxin biosynthesis.</text>
</comment>
<protein>
    <recommendedName>
        <fullName evidence="4">Tryptophan 2-monooxygenase</fullName>
        <ecNumber evidence="3">1.13.12.3</ecNumber>
    </recommendedName>
</protein>
<evidence type="ECO:0000313" key="8">
    <source>
        <dbReference type="EMBL" id="ABE61502.1"/>
    </source>
</evidence>
<proteinExistence type="inferred from homology"/>
<dbReference type="GO" id="GO:0009851">
    <property type="term" value="P:auxin biosynthetic process"/>
    <property type="evidence" value="ECO:0007669"/>
    <property type="project" value="UniProtKB-KW"/>
</dbReference>
<dbReference type="Gene3D" id="3.50.50.60">
    <property type="entry name" value="FAD/NAD(P)-binding domain"/>
    <property type="match status" value="1"/>
</dbReference>
<organism evidence="8 9">
    <name type="scientific">Nitrobacter hamburgensis (strain DSM 10229 / NCIMB 13809 / X14)</name>
    <dbReference type="NCBI Taxonomy" id="323097"/>
    <lineage>
        <taxon>Bacteria</taxon>
        <taxon>Pseudomonadati</taxon>
        <taxon>Pseudomonadota</taxon>
        <taxon>Alphaproteobacteria</taxon>
        <taxon>Hyphomicrobiales</taxon>
        <taxon>Nitrobacteraceae</taxon>
        <taxon>Nitrobacter</taxon>
    </lineage>
</organism>
<dbReference type="RefSeq" id="WP_011509206.1">
    <property type="nucleotide sequence ID" value="NC_007964.1"/>
</dbReference>
<dbReference type="eggNOG" id="COG1231">
    <property type="taxonomic scope" value="Bacteria"/>
</dbReference>
<keyword evidence="5" id="KW-0073">Auxin biosynthesis</keyword>
<dbReference type="HOGENOM" id="CLU_004498_10_3_5"/>
<comment type="catalytic activity">
    <reaction evidence="6">
        <text>L-tryptophan + O2 = indole-3-acetamide + CO2 + H2O</text>
        <dbReference type="Rhea" id="RHEA:16165"/>
        <dbReference type="ChEBI" id="CHEBI:15377"/>
        <dbReference type="ChEBI" id="CHEBI:15379"/>
        <dbReference type="ChEBI" id="CHEBI:16031"/>
        <dbReference type="ChEBI" id="CHEBI:16526"/>
        <dbReference type="ChEBI" id="CHEBI:57912"/>
        <dbReference type="EC" id="1.13.12.3"/>
    </reaction>
</comment>
<dbReference type="KEGG" id="nha:Nham_0613"/>